<feature type="compositionally biased region" description="Low complexity" evidence="1">
    <location>
        <begin position="78"/>
        <end position="89"/>
    </location>
</feature>
<reference evidence="3 4" key="1">
    <citation type="submission" date="2018-01" db="EMBL/GenBank/DDBJ databases">
        <title>Draft genome sequence of Sphaerisporangium sp. 7K107.</title>
        <authorList>
            <person name="Sahin N."/>
            <person name="Saygin H."/>
            <person name="Ay H."/>
        </authorList>
    </citation>
    <scope>NUCLEOTIDE SEQUENCE [LARGE SCALE GENOMIC DNA]</scope>
    <source>
        <strain evidence="3 4">7K107</strain>
    </source>
</reference>
<proteinExistence type="predicted"/>
<evidence type="ECO:0000256" key="2">
    <source>
        <dbReference type="SAM" id="Phobius"/>
    </source>
</evidence>
<keyword evidence="4" id="KW-1185">Reference proteome</keyword>
<feature type="transmembrane region" description="Helical" evidence="2">
    <location>
        <begin position="6"/>
        <end position="25"/>
    </location>
</feature>
<gene>
    <name evidence="3" type="ORF">C1I98_16380</name>
</gene>
<feature type="transmembrane region" description="Helical" evidence="2">
    <location>
        <begin position="140"/>
        <end position="158"/>
    </location>
</feature>
<sequence length="219" mass="23911">MVVSSALLYVAIVLMWLGVLIPMWLRRDKGDLVEPRDLGVHDGVGEEYTGPIMTAPAAAGSPDSAETEEVSEAEAAETSEAPVEADTAVAPPPAADLRRAAHRRRAVVVATRRRRLFWCALLILASVITAAVRVIPWWGIAPSALLTLGYLAVLRTAVRLDREHARHAAEARARRARARRRALDLAAQQPQAEIIDLTAHQPDEIFDQYADPPRRAVGD</sequence>
<comment type="caution">
    <text evidence="3">The sequence shown here is derived from an EMBL/GenBank/DDBJ whole genome shotgun (WGS) entry which is preliminary data.</text>
</comment>
<evidence type="ECO:0000313" key="3">
    <source>
        <dbReference type="EMBL" id="PZG44880.1"/>
    </source>
</evidence>
<dbReference type="EMBL" id="POUA01000115">
    <property type="protein sequence ID" value="PZG44880.1"/>
    <property type="molecule type" value="Genomic_DNA"/>
</dbReference>
<evidence type="ECO:0000256" key="1">
    <source>
        <dbReference type="SAM" id="MobiDB-lite"/>
    </source>
</evidence>
<dbReference type="AlphaFoldDB" id="A0A2W2H4I6"/>
<keyword evidence="2" id="KW-0812">Transmembrane</keyword>
<name>A0A2W2H4I6_9ACTN</name>
<feature type="region of interest" description="Disordered" evidence="1">
    <location>
        <begin position="55"/>
        <end position="94"/>
    </location>
</feature>
<organism evidence="3 4">
    <name type="scientific">Spongiactinospora gelatinilytica</name>
    <dbReference type="NCBI Taxonomy" id="2666298"/>
    <lineage>
        <taxon>Bacteria</taxon>
        <taxon>Bacillati</taxon>
        <taxon>Actinomycetota</taxon>
        <taxon>Actinomycetes</taxon>
        <taxon>Streptosporangiales</taxon>
        <taxon>Streptosporangiaceae</taxon>
        <taxon>Spongiactinospora</taxon>
    </lineage>
</organism>
<feature type="transmembrane region" description="Helical" evidence="2">
    <location>
        <begin position="115"/>
        <end position="134"/>
    </location>
</feature>
<keyword evidence="2" id="KW-1133">Transmembrane helix</keyword>
<feature type="compositionally biased region" description="Acidic residues" evidence="1">
    <location>
        <begin position="65"/>
        <end position="77"/>
    </location>
</feature>
<protein>
    <submittedName>
        <fullName evidence="3">Uncharacterized protein</fullName>
    </submittedName>
</protein>
<keyword evidence="2" id="KW-0472">Membrane</keyword>
<evidence type="ECO:0000313" key="4">
    <source>
        <dbReference type="Proteomes" id="UP000248544"/>
    </source>
</evidence>
<dbReference type="Proteomes" id="UP000248544">
    <property type="component" value="Unassembled WGS sequence"/>
</dbReference>
<accession>A0A2W2H4I6</accession>